<dbReference type="Pfam" id="PF03140">
    <property type="entry name" value="DUF247"/>
    <property type="match status" value="2"/>
</dbReference>
<dbReference type="AlphaFoldDB" id="B9RG37"/>
<reference evidence="2" key="1">
    <citation type="journal article" date="2010" name="Nat. Biotechnol.">
        <title>Draft genome sequence of the oilseed species Ricinus communis.</title>
        <authorList>
            <person name="Chan A.P."/>
            <person name="Crabtree J."/>
            <person name="Zhao Q."/>
            <person name="Lorenzi H."/>
            <person name="Orvis J."/>
            <person name="Puiu D."/>
            <person name="Melake-Berhan A."/>
            <person name="Jones K.M."/>
            <person name="Redman J."/>
            <person name="Chen G."/>
            <person name="Cahoon E.B."/>
            <person name="Gedil M."/>
            <person name="Stanke M."/>
            <person name="Haas B.J."/>
            <person name="Wortman J.R."/>
            <person name="Fraser-Liggett C.M."/>
            <person name="Ravel J."/>
            <person name="Rabinowicz P.D."/>
        </authorList>
    </citation>
    <scope>NUCLEOTIDE SEQUENCE [LARGE SCALE GENOMIC DNA]</scope>
    <source>
        <strain evidence="2">cv. Hale</strain>
    </source>
</reference>
<proteinExistence type="predicted"/>
<dbReference type="PANTHER" id="PTHR31170:SF18">
    <property type="entry name" value="(WILD MALAYSIAN BANANA) HYPOTHETICAL PROTEIN"/>
    <property type="match status" value="1"/>
</dbReference>
<evidence type="ECO:0000313" key="1">
    <source>
        <dbReference type="EMBL" id="EEF50158.1"/>
    </source>
</evidence>
<dbReference type="InterPro" id="IPR004158">
    <property type="entry name" value="DUF247_pln"/>
</dbReference>
<name>B9RG37_RICCO</name>
<dbReference type="STRING" id="3988.B9RG37"/>
<dbReference type="eggNOG" id="ENOG502QR4P">
    <property type="taxonomic scope" value="Eukaryota"/>
</dbReference>
<protein>
    <submittedName>
        <fullName evidence="1">Uncharacterized protein</fullName>
    </submittedName>
</protein>
<dbReference type="Proteomes" id="UP000008311">
    <property type="component" value="Unassembled WGS sequence"/>
</dbReference>
<evidence type="ECO:0000313" key="2">
    <source>
        <dbReference type="Proteomes" id="UP000008311"/>
    </source>
</evidence>
<dbReference type="InParanoid" id="B9RG37"/>
<keyword evidence="2" id="KW-1185">Reference proteome</keyword>
<dbReference type="PANTHER" id="PTHR31170">
    <property type="entry name" value="BNAC04G53230D PROTEIN"/>
    <property type="match status" value="1"/>
</dbReference>
<organism evidence="1 2">
    <name type="scientific">Ricinus communis</name>
    <name type="common">Castor bean</name>
    <dbReference type="NCBI Taxonomy" id="3988"/>
    <lineage>
        <taxon>Eukaryota</taxon>
        <taxon>Viridiplantae</taxon>
        <taxon>Streptophyta</taxon>
        <taxon>Embryophyta</taxon>
        <taxon>Tracheophyta</taxon>
        <taxon>Spermatophyta</taxon>
        <taxon>Magnoliopsida</taxon>
        <taxon>eudicotyledons</taxon>
        <taxon>Gunneridae</taxon>
        <taxon>Pentapetalae</taxon>
        <taxon>rosids</taxon>
        <taxon>fabids</taxon>
        <taxon>Malpighiales</taxon>
        <taxon>Euphorbiaceae</taxon>
        <taxon>Acalyphoideae</taxon>
        <taxon>Acalypheae</taxon>
        <taxon>Ricinus</taxon>
    </lineage>
</organism>
<dbReference type="EMBL" id="EQ973777">
    <property type="protein sequence ID" value="EEF50158.1"/>
    <property type="molecule type" value="Genomic_DNA"/>
</dbReference>
<accession>B9RG37</accession>
<sequence>MEDHRHRALLRFLKRSNKPLQLFVDSLTEVVQHLKDSYDLLDACWQQDTSRFLQLMILDGCFLLEMLRNAVRLWMTMLPTIQFLAITGSSIYSALYHMSATELNEAGIRFKKSKTRSLKDISFCGGVLRLLVTMVDDATESTFLNLMALERFHAGAGNEVTSFIFFMDNIIDSERDVAPLHSRGIISEVIKLLPNSLTPSLKILRST</sequence>
<gene>
    <name evidence="1" type="ORF">RCOM_1438940</name>
</gene>